<dbReference type="OrthoDB" id="2717092at2"/>
<organism evidence="1 2">
    <name type="scientific">Paenisporosarcina antarctica</name>
    <dbReference type="NCBI Taxonomy" id="417367"/>
    <lineage>
        <taxon>Bacteria</taxon>
        <taxon>Bacillati</taxon>
        <taxon>Bacillota</taxon>
        <taxon>Bacilli</taxon>
        <taxon>Bacillales</taxon>
        <taxon>Caryophanaceae</taxon>
        <taxon>Paenisporosarcina</taxon>
    </lineage>
</organism>
<dbReference type="KEGG" id="panc:E2636_11905"/>
<reference evidence="1 2" key="1">
    <citation type="submission" date="2019-03" db="EMBL/GenBank/DDBJ databases">
        <title>Complete genome sequence of Paenisporosarcina antarctica CGMCC 1.6503T.</title>
        <authorList>
            <person name="Rong J.-C."/>
            <person name="Chi N.-Y."/>
            <person name="Zhang Q.-F."/>
        </authorList>
    </citation>
    <scope>NUCLEOTIDE SEQUENCE [LARGE SCALE GENOMIC DNA]</scope>
    <source>
        <strain evidence="1 2">CGMCC 1.6503</strain>
    </source>
</reference>
<evidence type="ECO:0000313" key="1">
    <source>
        <dbReference type="EMBL" id="QBP41808.1"/>
    </source>
</evidence>
<name>A0A4P6ZZU1_9BACL</name>
<dbReference type="AlphaFoldDB" id="A0A4P6ZZU1"/>
<dbReference type="InterPro" id="IPR024096">
    <property type="entry name" value="NO_sig/Golgi_transp_ligand-bd"/>
</dbReference>
<gene>
    <name evidence="1" type="ORF">E2636_11905</name>
</gene>
<keyword evidence="2" id="KW-1185">Reference proteome</keyword>
<accession>A0A4P6ZZU1</accession>
<dbReference type="EMBL" id="CP038015">
    <property type="protein sequence ID" value="QBP41808.1"/>
    <property type="molecule type" value="Genomic_DNA"/>
</dbReference>
<dbReference type="SUPFAM" id="SSF111126">
    <property type="entry name" value="Ligand-binding domain in the NO signalling and Golgi transport"/>
    <property type="match status" value="1"/>
</dbReference>
<dbReference type="Proteomes" id="UP000294292">
    <property type="component" value="Chromosome"/>
</dbReference>
<sequence length="175" mass="20465">MVKSISQIKINSDEFNWKNNEGLLTFNDEPSIIMWNKTLEILIKTLDEVAGIEKSNEVLEIFGYRLGYLVSQSYAGRSDLENILIEFSDFHRNAGWGNVKITMFSKQEKRIVIELYNSWEDHVFKSINKEQKCIILPSFWVAFMSNLMKENMSYSISEITKNGIEFNELQIFVKD</sequence>
<dbReference type="RefSeq" id="WP_134210381.1">
    <property type="nucleotide sequence ID" value="NZ_CP038015.1"/>
</dbReference>
<proteinExistence type="predicted"/>
<protein>
    <submittedName>
        <fullName evidence="1">Uncharacterized protein</fullName>
    </submittedName>
</protein>
<evidence type="ECO:0000313" key="2">
    <source>
        <dbReference type="Proteomes" id="UP000294292"/>
    </source>
</evidence>